<feature type="compositionally biased region" description="Low complexity" evidence="1">
    <location>
        <begin position="102"/>
        <end position="112"/>
    </location>
</feature>
<accession>B6QS21</accession>
<name>B6QS21_TALMQ</name>
<evidence type="ECO:0000256" key="1">
    <source>
        <dbReference type="SAM" id="MobiDB-lite"/>
    </source>
</evidence>
<dbReference type="STRING" id="441960.B6QS21"/>
<dbReference type="HOGENOM" id="CLU_1982335_0_0_1"/>
<dbReference type="AlphaFoldDB" id="B6QS21"/>
<proteinExistence type="predicted"/>
<dbReference type="Proteomes" id="UP000001294">
    <property type="component" value="Unassembled WGS sequence"/>
</dbReference>
<feature type="region of interest" description="Disordered" evidence="1">
    <location>
        <begin position="78"/>
        <end position="126"/>
    </location>
</feature>
<dbReference type="PhylomeDB" id="B6QS21"/>
<dbReference type="OrthoDB" id="5426165at2759"/>
<evidence type="ECO:0000313" key="3">
    <source>
        <dbReference type="Proteomes" id="UP000001294"/>
    </source>
</evidence>
<dbReference type="EMBL" id="DS995904">
    <property type="protein sequence ID" value="EEA20563.1"/>
    <property type="molecule type" value="Genomic_DNA"/>
</dbReference>
<reference evidence="3" key="1">
    <citation type="journal article" date="2015" name="Genome Announc.">
        <title>Genome sequence of the AIDS-associated pathogen Penicillium marneffei (ATCC18224) and its near taxonomic relative Talaromyces stipitatus (ATCC10500).</title>
        <authorList>
            <person name="Nierman W.C."/>
            <person name="Fedorova-Abrams N.D."/>
            <person name="Andrianopoulos A."/>
        </authorList>
    </citation>
    <scope>NUCLEOTIDE SEQUENCE [LARGE SCALE GENOMIC DNA]</scope>
    <source>
        <strain evidence="3">ATCC 18224 / CBS 334.59 / QM 7333</strain>
    </source>
</reference>
<gene>
    <name evidence="2" type="ORF">PMAA_043960</name>
</gene>
<keyword evidence="3" id="KW-1185">Reference proteome</keyword>
<sequence length="126" mass="13610">MKPQRTPTNDNGTKQVGVIIAGGCVAWMNRRKVKLYNQAFADEAGRIRSIVSPEGTRVSDVPFGARALESGVQVDGIYTPGRYTPRQGTLRQNAAGSTDLGVPTPLTPTVTLSSQYEHHSPFSPQK</sequence>
<organism evidence="2 3">
    <name type="scientific">Talaromyces marneffei (strain ATCC 18224 / CBS 334.59 / QM 7333)</name>
    <name type="common">Penicillium marneffei</name>
    <dbReference type="NCBI Taxonomy" id="441960"/>
    <lineage>
        <taxon>Eukaryota</taxon>
        <taxon>Fungi</taxon>
        <taxon>Dikarya</taxon>
        <taxon>Ascomycota</taxon>
        <taxon>Pezizomycotina</taxon>
        <taxon>Eurotiomycetes</taxon>
        <taxon>Eurotiomycetidae</taxon>
        <taxon>Eurotiales</taxon>
        <taxon>Trichocomaceae</taxon>
        <taxon>Talaromyces</taxon>
        <taxon>Talaromyces sect. Talaromyces</taxon>
    </lineage>
</organism>
<protein>
    <submittedName>
        <fullName evidence="2">Uncharacterized protein</fullName>
    </submittedName>
</protein>
<evidence type="ECO:0000313" key="2">
    <source>
        <dbReference type="EMBL" id="EEA20563.1"/>
    </source>
</evidence>
<dbReference type="VEuPathDB" id="FungiDB:PMAA_043960"/>
<feature type="compositionally biased region" description="Polar residues" evidence="1">
    <location>
        <begin position="86"/>
        <end position="96"/>
    </location>
</feature>